<evidence type="ECO:0000256" key="1">
    <source>
        <dbReference type="SAM" id="MobiDB-lite"/>
    </source>
</evidence>
<name>A0A4C1XJQ4_EUMVA</name>
<feature type="compositionally biased region" description="Basic and acidic residues" evidence="1">
    <location>
        <begin position="1"/>
        <end position="12"/>
    </location>
</feature>
<feature type="region of interest" description="Disordered" evidence="1">
    <location>
        <begin position="1"/>
        <end position="66"/>
    </location>
</feature>
<evidence type="ECO:0000313" key="2">
    <source>
        <dbReference type="EMBL" id="GBP62507.1"/>
    </source>
</evidence>
<reference evidence="2 3" key="1">
    <citation type="journal article" date="2019" name="Commun. Biol.">
        <title>The bagworm genome reveals a unique fibroin gene that provides high tensile strength.</title>
        <authorList>
            <person name="Kono N."/>
            <person name="Nakamura H."/>
            <person name="Ohtoshi R."/>
            <person name="Tomita M."/>
            <person name="Numata K."/>
            <person name="Arakawa K."/>
        </authorList>
    </citation>
    <scope>NUCLEOTIDE SEQUENCE [LARGE SCALE GENOMIC DNA]</scope>
</reference>
<feature type="compositionally biased region" description="Low complexity" evidence="1">
    <location>
        <begin position="84"/>
        <end position="94"/>
    </location>
</feature>
<comment type="caution">
    <text evidence="2">The sequence shown here is derived from an EMBL/GenBank/DDBJ whole genome shotgun (WGS) entry which is preliminary data.</text>
</comment>
<dbReference type="EMBL" id="BGZK01000842">
    <property type="protein sequence ID" value="GBP62507.1"/>
    <property type="molecule type" value="Genomic_DNA"/>
</dbReference>
<protein>
    <submittedName>
        <fullName evidence="2">Uncharacterized protein</fullName>
    </submittedName>
</protein>
<feature type="region of interest" description="Disordered" evidence="1">
    <location>
        <begin position="84"/>
        <end position="111"/>
    </location>
</feature>
<dbReference type="AlphaFoldDB" id="A0A4C1XJQ4"/>
<dbReference type="Proteomes" id="UP000299102">
    <property type="component" value="Unassembled WGS sequence"/>
</dbReference>
<sequence>MLNDLREQKEKNITQPPKPPSAISLPRHSTGPAGDVGQTGPTPPARRVSPIIGDSIPRLQSHGNACEQAVDRDVTWRARAHAAASAAAHSAAPPDADPRAVCARGGNGTYS</sequence>
<organism evidence="2 3">
    <name type="scientific">Eumeta variegata</name>
    <name type="common">Bagworm moth</name>
    <name type="synonym">Eumeta japonica</name>
    <dbReference type="NCBI Taxonomy" id="151549"/>
    <lineage>
        <taxon>Eukaryota</taxon>
        <taxon>Metazoa</taxon>
        <taxon>Ecdysozoa</taxon>
        <taxon>Arthropoda</taxon>
        <taxon>Hexapoda</taxon>
        <taxon>Insecta</taxon>
        <taxon>Pterygota</taxon>
        <taxon>Neoptera</taxon>
        <taxon>Endopterygota</taxon>
        <taxon>Lepidoptera</taxon>
        <taxon>Glossata</taxon>
        <taxon>Ditrysia</taxon>
        <taxon>Tineoidea</taxon>
        <taxon>Psychidae</taxon>
        <taxon>Oiketicinae</taxon>
        <taxon>Eumeta</taxon>
    </lineage>
</organism>
<evidence type="ECO:0000313" key="3">
    <source>
        <dbReference type="Proteomes" id="UP000299102"/>
    </source>
</evidence>
<proteinExistence type="predicted"/>
<gene>
    <name evidence="2" type="ORF">EVAR_44747_1</name>
</gene>
<accession>A0A4C1XJQ4</accession>
<keyword evidence="3" id="KW-1185">Reference proteome</keyword>